<protein>
    <recommendedName>
        <fullName evidence="3">RNase H type-1 domain-containing protein</fullName>
    </recommendedName>
</protein>
<proteinExistence type="predicted"/>
<sequence>MFRYPYHTYGIVDYDLVVLQGSSSPKLRQASLKRELAVEHMRRNLISDSKDRFFARRDGNEVADRLAKKVCSRNVLDDVG</sequence>
<evidence type="ECO:0000313" key="1">
    <source>
        <dbReference type="EMBL" id="KAL3515462.1"/>
    </source>
</evidence>
<organism evidence="1 2">
    <name type="scientific">Cinchona calisaya</name>
    <dbReference type="NCBI Taxonomy" id="153742"/>
    <lineage>
        <taxon>Eukaryota</taxon>
        <taxon>Viridiplantae</taxon>
        <taxon>Streptophyta</taxon>
        <taxon>Embryophyta</taxon>
        <taxon>Tracheophyta</taxon>
        <taxon>Spermatophyta</taxon>
        <taxon>Magnoliopsida</taxon>
        <taxon>eudicotyledons</taxon>
        <taxon>Gunneridae</taxon>
        <taxon>Pentapetalae</taxon>
        <taxon>asterids</taxon>
        <taxon>lamiids</taxon>
        <taxon>Gentianales</taxon>
        <taxon>Rubiaceae</taxon>
        <taxon>Cinchonoideae</taxon>
        <taxon>Cinchoneae</taxon>
        <taxon>Cinchona</taxon>
    </lineage>
</organism>
<evidence type="ECO:0008006" key="3">
    <source>
        <dbReference type="Google" id="ProtNLM"/>
    </source>
</evidence>
<reference evidence="1 2" key="1">
    <citation type="submission" date="2024-11" db="EMBL/GenBank/DDBJ databases">
        <title>A near-complete genome assembly of Cinchona calisaya.</title>
        <authorList>
            <person name="Lian D.C."/>
            <person name="Zhao X.W."/>
            <person name="Wei L."/>
        </authorList>
    </citation>
    <scope>NUCLEOTIDE SEQUENCE [LARGE SCALE GENOMIC DNA]</scope>
    <source>
        <tissue evidence="1">Nenye</tissue>
    </source>
</reference>
<dbReference type="Proteomes" id="UP001630127">
    <property type="component" value="Unassembled WGS sequence"/>
</dbReference>
<dbReference type="EMBL" id="JBJUIK010000010">
    <property type="protein sequence ID" value="KAL3515462.1"/>
    <property type="molecule type" value="Genomic_DNA"/>
</dbReference>
<evidence type="ECO:0000313" key="2">
    <source>
        <dbReference type="Proteomes" id="UP001630127"/>
    </source>
</evidence>
<accession>A0ABD2ZBH9</accession>
<gene>
    <name evidence="1" type="ORF">ACH5RR_022364</name>
</gene>
<comment type="caution">
    <text evidence="1">The sequence shown here is derived from an EMBL/GenBank/DDBJ whole genome shotgun (WGS) entry which is preliminary data.</text>
</comment>
<keyword evidence="2" id="KW-1185">Reference proteome</keyword>
<name>A0ABD2ZBH9_9GENT</name>
<dbReference type="AlphaFoldDB" id="A0ABD2ZBH9"/>